<evidence type="ECO:0000313" key="5">
    <source>
        <dbReference type="Proteomes" id="UP000651112"/>
    </source>
</evidence>
<dbReference type="SUPFAM" id="SSF49265">
    <property type="entry name" value="Fibronectin type III"/>
    <property type="match status" value="1"/>
</dbReference>
<evidence type="ECO:0000256" key="2">
    <source>
        <dbReference type="SAM" id="SignalP"/>
    </source>
</evidence>
<keyword evidence="2" id="KW-0732">Signal</keyword>
<dbReference type="EMBL" id="JACNYL010000004">
    <property type="protein sequence ID" value="MBD1423189.1"/>
    <property type="molecule type" value="Genomic_DNA"/>
</dbReference>
<evidence type="ECO:0000313" key="4">
    <source>
        <dbReference type="EMBL" id="MBD1423189.1"/>
    </source>
</evidence>
<comment type="caution">
    <text evidence="4">The sequence shown here is derived from an EMBL/GenBank/DDBJ whole genome shotgun (WGS) entry which is preliminary data.</text>
</comment>
<evidence type="ECO:0000259" key="3">
    <source>
        <dbReference type="PROSITE" id="PS50853"/>
    </source>
</evidence>
<keyword evidence="5" id="KW-1185">Reference proteome</keyword>
<name>A0ABR7XVW0_9SPHI</name>
<dbReference type="Pfam" id="PF00041">
    <property type="entry name" value="fn3"/>
    <property type="match status" value="1"/>
</dbReference>
<dbReference type="Proteomes" id="UP000651112">
    <property type="component" value="Unassembled WGS sequence"/>
</dbReference>
<feature type="region of interest" description="Disordered" evidence="1">
    <location>
        <begin position="138"/>
        <end position="180"/>
    </location>
</feature>
<dbReference type="Gene3D" id="2.60.40.10">
    <property type="entry name" value="Immunoglobulins"/>
    <property type="match status" value="1"/>
</dbReference>
<feature type="domain" description="Fibronectin type-III" evidence="3">
    <location>
        <begin position="37"/>
        <end position="126"/>
    </location>
</feature>
<dbReference type="CDD" id="cd00063">
    <property type="entry name" value="FN3"/>
    <property type="match status" value="1"/>
</dbReference>
<dbReference type="PROSITE" id="PS50853">
    <property type="entry name" value="FN3"/>
    <property type="match status" value="1"/>
</dbReference>
<proteinExistence type="predicted"/>
<dbReference type="PROSITE" id="PS51257">
    <property type="entry name" value="PROKAR_LIPOPROTEIN"/>
    <property type="match status" value="1"/>
</dbReference>
<dbReference type="InterPro" id="IPR036116">
    <property type="entry name" value="FN3_sf"/>
</dbReference>
<organism evidence="4 5">
    <name type="scientific">Sphingobacterium chuzhouense</name>
    <dbReference type="NCBI Taxonomy" id="1742264"/>
    <lineage>
        <taxon>Bacteria</taxon>
        <taxon>Pseudomonadati</taxon>
        <taxon>Bacteroidota</taxon>
        <taxon>Sphingobacteriia</taxon>
        <taxon>Sphingobacteriales</taxon>
        <taxon>Sphingobacteriaceae</taxon>
        <taxon>Sphingobacterium</taxon>
    </lineage>
</organism>
<accession>A0ABR7XVW0</accession>
<feature type="signal peptide" evidence="2">
    <location>
        <begin position="1"/>
        <end position="24"/>
    </location>
</feature>
<evidence type="ECO:0000256" key="1">
    <source>
        <dbReference type="SAM" id="MobiDB-lite"/>
    </source>
</evidence>
<gene>
    <name evidence="4" type="ORF">H8B21_16600</name>
</gene>
<dbReference type="RefSeq" id="WP_190314948.1">
    <property type="nucleotide sequence ID" value="NZ_JACNYL010000004.1"/>
</dbReference>
<protein>
    <submittedName>
        <fullName evidence="4">Fibronectin type III domain-containing protein</fullName>
    </submittedName>
</protein>
<sequence>MKKLTMYRYYLCAFILLLASYSCKQDESDVGGVTDKLPENVHLSEYSSSSITVAWNRVEGGTSYTVQLLGSKDSESPIDAYTTTSKDFYRFSGLEEIRGYYVRVRANVDYATGDWVYITNGSQPARIMPKYGFVDEDFEEPEPEPSKELYPNFPEGWEEHQGGRKSSHGGEGPTGRQSDVFPSGEWLMPNMYTNSAAAIVNKNGTWALMMNTNVATYLEMDFDLELGASKFSFYYGTATQTNANDVDVVNVPIHVKVEYSQDGGDTWNPLGDDLIVTTTEIQYFQEYELNIEGPVRFRIGKSNSRARLMVDDIAVYVNQ</sequence>
<reference evidence="4 5" key="1">
    <citation type="submission" date="2020-08" db="EMBL/GenBank/DDBJ databases">
        <title>Sphingobacterium sp. DN00404 isolated from aquaculture water.</title>
        <authorList>
            <person name="Zhang M."/>
        </authorList>
    </citation>
    <scope>NUCLEOTIDE SEQUENCE [LARGE SCALE GENOMIC DNA]</scope>
    <source>
        <strain evidence="4 5">KCTC 42746</strain>
    </source>
</reference>
<feature type="chain" id="PRO_5047484855" evidence="2">
    <location>
        <begin position="25"/>
        <end position="319"/>
    </location>
</feature>
<dbReference type="InterPro" id="IPR013783">
    <property type="entry name" value="Ig-like_fold"/>
</dbReference>
<dbReference type="InterPro" id="IPR003961">
    <property type="entry name" value="FN3_dom"/>
</dbReference>